<dbReference type="PRINTS" id="PR00332">
    <property type="entry name" value="HISTRIAD"/>
</dbReference>
<keyword evidence="1" id="KW-0547">Nucleotide-binding</keyword>
<evidence type="ECO:0000256" key="9">
    <source>
        <dbReference type="PROSITE-ProRule" id="PRU00464"/>
    </source>
</evidence>
<reference evidence="12" key="1">
    <citation type="submission" date="2025-08" db="UniProtKB">
        <authorList>
            <consortium name="RefSeq"/>
        </authorList>
    </citation>
    <scope>IDENTIFICATION</scope>
    <source>
        <strain evidence="12">15085-1641.00</strain>
        <tissue evidence="12">Whole body</tissue>
    </source>
</reference>
<evidence type="ECO:0000256" key="6">
    <source>
        <dbReference type="ARBA" id="ARBA00042361"/>
    </source>
</evidence>
<dbReference type="OrthoDB" id="275748at2759"/>
<feature type="active site" description="Tele-AMP-histidine intermediate" evidence="7">
    <location>
        <position position="137"/>
    </location>
</feature>
<name>A0A6J2SUS4_DROHY</name>
<dbReference type="InterPro" id="IPR036265">
    <property type="entry name" value="HIT-like_sf"/>
</dbReference>
<dbReference type="GO" id="GO:0000166">
    <property type="term" value="F:nucleotide binding"/>
    <property type="evidence" value="ECO:0007669"/>
    <property type="project" value="UniProtKB-KW"/>
</dbReference>
<comment type="catalytic activity">
    <reaction evidence="3">
        <text>adenosine 5'-phosphoramidate + H2O = NH4(+) + AMP</text>
        <dbReference type="Rhea" id="RHEA:67916"/>
        <dbReference type="ChEBI" id="CHEBI:15377"/>
        <dbReference type="ChEBI" id="CHEBI:28938"/>
        <dbReference type="ChEBI" id="CHEBI:57890"/>
        <dbReference type="ChEBI" id="CHEBI:456215"/>
    </reaction>
</comment>
<keyword evidence="11" id="KW-1185">Reference proteome</keyword>
<evidence type="ECO:0000256" key="3">
    <source>
        <dbReference type="ARBA" id="ARBA00024472"/>
    </source>
</evidence>
<dbReference type="GeneID" id="111603318"/>
<gene>
    <name evidence="12" type="primary">LOC111603318</name>
</gene>
<dbReference type="AlphaFoldDB" id="A0A6J2SUS4"/>
<dbReference type="InterPro" id="IPR011146">
    <property type="entry name" value="HIT-like"/>
</dbReference>
<comment type="similarity">
    <text evidence="4">Belongs to the HINT family.</text>
</comment>
<evidence type="ECO:0000256" key="5">
    <source>
        <dbReference type="ARBA" id="ARBA00039802"/>
    </source>
</evidence>
<dbReference type="RefSeq" id="XP_030079654.1">
    <property type="nucleotide sequence ID" value="XM_030223794.1"/>
</dbReference>
<feature type="short sequence motif" description="Histidine triad motif" evidence="8 9">
    <location>
        <begin position="135"/>
        <end position="139"/>
    </location>
</feature>
<accession>A0A6J2SUS4</accession>
<evidence type="ECO:0000259" key="10">
    <source>
        <dbReference type="PROSITE" id="PS51084"/>
    </source>
</evidence>
<evidence type="ECO:0000256" key="2">
    <source>
        <dbReference type="ARBA" id="ARBA00022801"/>
    </source>
</evidence>
<dbReference type="Pfam" id="PF11969">
    <property type="entry name" value="DcpS_C"/>
    <property type="match status" value="1"/>
</dbReference>
<sequence>MHFVNNFSCLGRKLKIQSRCADSVVYIMWTKCSLANEMDAPSCVFCDIAKGKSKTILEADSEGFVIFRNIKPAAPNHYLIVPKQHYDSLMVLDESHITMVRNMEKEMQDFFASKGISTKDAIFGFHYPPLISVEHLHMHGIAPRSKMSFAFQITYKPSTPWFKTTQDALLCLRTKEKGSPP</sequence>
<evidence type="ECO:0000256" key="8">
    <source>
        <dbReference type="PIRSR" id="PIRSR601310-3"/>
    </source>
</evidence>
<keyword evidence="2" id="KW-0378">Hydrolase</keyword>
<evidence type="ECO:0000256" key="7">
    <source>
        <dbReference type="PIRSR" id="PIRSR601310-1"/>
    </source>
</evidence>
<evidence type="ECO:0000256" key="4">
    <source>
        <dbReference type="ARBA" id="ARBA00025764"/>
    </source>
</evidence>
<dbReference type="PANTHER" id="PTHR12486">
    <property type="entry name" value="APRATAXIN-RELATED"/>
    <property type="match status" value="1"/>
</dbReference>
<evidence type="ECO:0000313" key="11">
    <source>
        <dbReference type="Proteomes" id="UP000504633"/>
    </source>
</evidence>
<evidence type="ECO:0000313" key="12">
    <source>
        <dbReference type="RefSeq" id="XP_030079654.1"/>
    </source>
</evidence>
<dbReference type="GO" id="GO:0016787">
    <property type="term" value="F:hydrolase activity"/>
    <property type="evidence" value="ECO:0007669"/>
    <property type="project" value="UniProtKB-KW"/>
</dbReference>
<dbReference type="SUPFAM" id="SSF54197">
    <property type="entry name" value="HIT-like"/>
    <property type="match status" value="1"/>
</dbReference>
<organism evidence="11 12">
    <name type="scientific">Drosophila hydei</name>
    <name type="common">Fruit fly</name>
    <dbReference type="NCBI Taxonomy" id="7224"/>
    <lineage>
        <taxon>Eukaryota</taxon>
        <taxon>Metazoa</taxon>
        <taxon>Ecdysozoa</taxon>
        <taxon>Arthropoda</taxon>
        <taxon>Hexapoda</taxon>
        <taxon>Insecta</taxon>
        <taxon>Pterygota</taxon>
        <taxon>Neoptera</taxon>
        <taxon>Endopterygota</taxon>
        <taxon>Diptera</taxon>
        <taxon>Brachycera</taxon>
        <taxon>Muscomorpha</taxon>
        <taxon>Ephydroidea</taxon>
        <taxon>Drosophilidae</taxon>
        <taxon>Drosophila</taxon>
    </lineage>
</organism>
<protein>
    <recommendedName>
        <fullName evidence="5">Adenosine 5'-monophosphoramidase HINT3</fullName>
    </recommendedName>
    <alternativeName>
        <fullName evidence="6">Histidine triad nucleotide-binding protein 3</fullName>
    </alternativeName>
</protein>
<dbReference type="PANTHER" id="PTHR12486:SF5">
    <property type="entry name" value="ADENOSINE 5'-MONOPHOSPHORAMIDASE HINT3"/>
    <property type="match status" value="1"/>
</dbReference>
<dbReference type="InterPro" id="IPR001310">
    <property type="entry name" value="Histidine_triad_HIT"/>
</dbReference>
<feature type="domain" description="HIT" evidence="10">
    <location>
        <begin position="44"/>
        <end position="151"/>
    </location>
</feature>
<proteinExistence type="inferred from homology"/>
<dbReference type="PROSITE" id="PS51084">
    <property type="entry name" value="HIT_2"/>
    <property type="match status" value="1"/>
</dbReference>
<evidence type="ECO:0000256" key="1">
    <source>
        <dbReference type="ARBA" id="ARBA00022741"/>
    </source>
</evidence>
<dbReference type="Gene3D" id="3.30.428.10">
    <property type="entry name" value="HIT-like"/>
    <property type="match status" value="1"/>
</dbReference>
<dbReference type="Proteomes" id="UP000504633">
    <property type="component" value="Unplaced"/>
</dbReference>